<evidence type="ECO:0000313" key="10">
    <source>
        <dbReference type="Proteomes" id="UP000218327"/>
    </source>
</evidence>
<dbReference type="EC" id="3.4.21.89" evidence="3 7"/>
<evidence type="ECO:0000256" key="4">
    <source>
        <dbReference type="ARBA" id="ARBA00019232"/>
    </source>
</evidence>
<organism evidence="9 10">
    <name type="scientific">SAR86 cluster bacterium</name>
    <dbReference type="NCBI Taxonomy" id="2030880"/>
    <lineage>
        <taxon>Bacteria</taxon>
        <taxon>Pseudomonadati</taxon>
        <taxon>Pseudomonadota</taxon>
        <taxon>Gammaproteobacteria</taxon>
        <taxon>SAR86 cluster</taxon>
    </lineage>
</organism>
<dbReference type="GO" id="GO:0004252">
    <property type="term" value="F:serine-type endopeptidase activity"/>
    <property type="evidence" value="ECO:0007669"/>
    <property type="project" value="InterPro"/>
</dbReference>
<comment type="catalytic activity">
    <reaction evidence="1 7">
        <text>Cleavage of hydrophobic, N-terminal signal or leader sequences from secreted and periplasmic proteins.</text>
        <dbReference type="EC" id="3.4.21.89"/>
    </reaction>
</comment>
<evidence type="ECO:0000256" key="7">
    <source>
        <dbReference type="RuleBase" id="RU362042"/>
    </source>
</evidence>
<accession>A0A2A5B9R1</accession>
<dbReference type="PROSITE" id="PS00761">
    <property type="entry name" value="SPASE_I_3"/>
    <property type="match status" value="1"/>
</dbReference>
<dbReference type="PROSITE" id="PS00760">
    <property type="entry name" value="SPASE_I_2"/>
    <property type="match status" value="1"/>
</dbReference>
<keyword evidence="5 7" id="KW-0378">Hydrolase</keyword>
<evidence type="ECO:0000256" key="6">
    <source>
        <dbReference type="PIRSR" id="PIRSR600223-1"/>
    </source>
</evidence>
<dbReference type="PRINTS" id="PR00727">
    <property type="entry name" value="LEADERPTASE"/>
</dbReference>
<dbReference type="EMBL" id="NVVJ01000003">
    <property type="protein sequence ID" value="PCJ28195.1"/>
    <property type="molecule type" value="Genomic_DNA"/>
</dbReference>
<name>A0A2A5B9R1_9GAMM</name>
<dbReference type="PANTHER" id="PTHR43390">
    <property type="entry name" value="SIGNAL PEPTIDASE I"/>
    <property type="match status" value="1"/>
</dbReference>
<dbReference type="InterPro" id="IPR019758">
    <property type="entry name" value="Pept_S26A_signal_pept_1_CS"/>
</dbReference>
<feature type="active site" evidence="6">
    <location>
        <position position="59"/>
    </location>
</feature>
<dbReference type="GO" id="GO:0009003">
    <property type="term" value="F:signal peptidase activity"/>
    <property type="evidence" value="ECO:0007669"/>
    <property type="project" value="UniProtKB-EC"/>
</dbReference>
<proteinExistence type="inferred from homology"/>
<dbReference type="Gene3D" id="2.10.109.10">
    <property type="entry name" value="Umud Fragment, subunit A"/>
    <property type="match status" value="1"/>
</dbReference>
<reference evidence="10" key="1">
    <citation type="submission" date="2017-08" db="EMBL/GenBank/DDBJ databases">
        <title>A dynamic microbial community with high functional redundancy inhabits the cold, oxic subseafloor aquifer.</title>
        <authorList>
            <person name="Tully B.J."/>
            <person name="Wheat C.G."/>
            <person name="Glazer B.T."/>
            <person name="Huber J.A."/>
        </authorList>
    </citation>
    <scope>NUCLEOTIDE SEQUENCE [LARGE SCALE GENOMIC DNA]</scope>
</reference>
<comment type="subcellular location">
    <subcellularLocation>
        <location evidence="7">Membrane</location>
        <topology evidence="7">Multi-pass membrane protein</topology>
    </subcellularLocation>
</comment>
<dbReference type="PANTHER" id="PTHR43390:SF1">
    <property type="entry name" value="CHLOROPLAST PROCESSING PEPTIDASE"/>
    <property type="match status" value="1"/>
</dbReference>
<sequence>MNDSDEVKNTQINKHSISERIYTSLNLFWVENRQFFLLLTCIVFFKSAIADLSSISGASMQPSLLDGDKVWVNKLAYDVKIPFTEISLGETSDPARGDVIIIDSKKAHKRLVKRIVGIPGDTVYMQNNALVINGTAANYEILSRDDDSIIILEELPDKSHKARLSRRFVSRTARSYGPAVVPDGQYFVLGDNRDNSADSRVYSFIPRQEIIGRSSSVVFSLDSENNYFPRSERFLVGIDD</sequence>
<dbReference type="GO" id="GO:0016020">
    <property type="term" value="C:membrane"/>
    <property type="evidence" value="ECO:0007669"/>
    <property type="project" value="UniProtKB-SubCell"/>
</dbReference>
<keyword evidence="7" id="KW-0645">Protease</keyword>
<dbReference type="CDD" id="cd06530">
    <property type="entry name" value="S26_SPase_I"/>
    <property type="match status" value="1"/>
</dbReference>
<dbReference type="InterPro" id="IPR000223">
    <property type="entry name" value="Pept_S26A_signal_pept_1"/>
</dbReference>
<dbReference type="GO" id="GO:0006465">
    <property type="term" value="P:signal peptide processing"/>
    <property type="evidence" value="ECO:0007669"/>
    <property type="project" value="InterPro"/>
</dbReference>
<dbReference type="InterPro" id="IPR036286">
    <property type="entry name" value="LexA/Signal_pep-like_sf"/>
</dbReference>
<evidence type="ECO:0000256" key="1">
    <source>
        <dbReference type="ARBA" id="ARBA00000677"/>
    </source>
</evidence>
<dbReference type="NCBIfam" id="TIGR02227">
    <property type="entry name" value="sigpep_I_bact"/>
    <property type="match status" value="1"/>
</dbReference>
<dbReference type="InterPro" id="IPR019533">
    <property type="entry name" value="Peptidase_S26"/>
</dbReference>
<evidence type="ECO:0000256" key="5">
    <source>
        <dbReference type="ARBA" id="ARBA00022801"/>
    </source>
</evidence>
<dbReference type="AlphaFoldDB" id="A0A2A5B9R1"/>
<evidence type="ECO:0000256" key="2">
    <source>
        <dbReference type="ARBA" id="ARBA00009370"/>
    </source>
</evidence>
<evidence type="ECO:0000313" key="9">
    <source>
        <dbReference type="EMBL" id="PCJ28195.1"/>
    </source>
</evidence>
<dbReference type="Proteomes" id="UP000218327">
    <property type="component" value="Unassembled WGS sequence"/>
</dbReference>
<feature type="domain" description="Peptidase S26" evidence="8">
    <location>
        <begin position="34"/>
        <end position="218"/>
    </location>
</feature>
<evidence type="ECO:0000259" key="8">
    <source>
        <dbReference type="Pfam" id="PF10502"/>
    </source>
</evidence>
<evidence type="ECO:0000256" key="3">
    <source>
        <dbReference type="ARBA" id="ARBA00013208"/>
    </source>
</evidence>
<dbReference type="InterPro" id="IPR019757">
    <property type="entry name" value="Pept_S26A_signal_pept_1_Lys-AS"/>
</dbReference>
<dbReference type="Pfam" id="PF10502">
    <property type="entry name" value="Peptidase_S26"/>
    <property type="match status" value="1"/>
</dbReference>
<comment type="caution">
    <text evidence="9">The sequence shown here is derived from an EMBL/GenBank/DDBJ whole genome shotgun (WGS) entry which is preliminary data.</text>
</comment>
<feature type="active site" evidence="6">
    <location>
        <position position="113"/>
    </location>
</feature>
<protein>
    <recommendedName>
        <fullName evidence="4 7">Signal peptidase I</fullName>
        <ecNumber evidence="3 7">3.4.21.89</ecNumber>
    </recommendedName>
</protein>
<comment type="similarity">
    <text evidence="2 7">Belongs to the peptidase S26 family.</text>
</comment>
<dbReference type="SUPFAM" id="SSF51306">
    <property type="entry name" value="LexA/Signal peptidase"/>
    <property type="match status" value="1"/>
</dbReference>
<gene>
    <name evidence="9" type="primary">lepB</name>
    <name evidence="9" type="ORF">COA96_01420</name>
</gene>